<evidence type="ECO:0000256" key="4">
    <source>
        <dbReference type="ARBA" id="ARBA00022741"/>
    </source>
</evidence>
<dbReference type="GO" id="GO:0005739">
    <property type="term" value="C:mitochondrion"/>
    <property type="evidence" value="ECO:0007669"/>
    <property type="project" value="TreeGrafter"/>
</dbReference>
<keyword evidence="3 9" id="KW-0436">Ligase</keyword>
<evidence type="ECO:0000313" key="10">
    <source>
        <dbReference type="Proteomes" id="UP001217754"/>
    </source>
</evidence>
<keyword evidence="6" id="KW-0648">Protein biosynthesis</keyword>
<dbReference type="SUPFAM" id="SSF55681">
    <property type="entry name" value="Class II aaRS and biotin synthetases"/>
    <property type="match status" value="1"/>
</dbReference>
<evidence type="ECO:0000256" key="3">
    <source>
        <dbReference type="ARBA" id="ARBA00022598"/>
    </source>
</evidence>
<dbReference type="InterPro" id="IPR012340">
    <property type="entry name" value="NA-bd_OB-fold"/>
</dbReference>
<dbReference type="InterPro" id="IPR006195">
    <property type="entry name" value="aa-tRNA-synth_II"/>
</dbReference>
<dbReference type="PANTHER" id="PTHR22594:SF34">
    <property type="entry name" value="ASPARAGINE--TRNA LIGASE, MITOCHONDRIAL-RELATED"/>
    <property type="match status" value="1"/>
</dbReference>
<dbReference type="PROSITE" id="PS50862">
    <property type="entry name" value="AA_TRNA_LIGASE_II"/>
    <property type="match status" value="1"/>
</dbReference>
<dbReference type="EMBL" id="CP119962">
    <property type="protein sequence ID" value="WFD40038.1"/>
    <property type="molecule type" value="Genomic_DNA"/>
</dbReference>
<evidence type="ECO:0000313" key="9">
    <source>
        <dbReference type="EMBL" id="WFD40038.1"/>
    </source>
</evidence>
<dbReference type="GO" id="GO:0005524">
    <property type="term" value="F:ATP binding"/>
    <property type="evidence" value="ECO:0007669"/>
    <property type="project" value="UniProtKB-KW"/>
</dbReference>
<dbReference type="PANTHER" id="PTHR22594">
    <property type="entry name" value="ASPARTYL/LYSYL-TRNA SYNTHETASE"/>
    <property type="match status" value="1"/>
</dbReference>
<evidence type="ECO:0000256" key="2">
    <source>
        <dbReference type="ARBA" id="ARBA00012816"/>
    </source>
</evidence>
<keyword evidence="5" id="KW-0067">ATP-binding</keyword>
<dbReference type="GeneID" id="85226671"/>
<dbReference type="AlphaFoldDB" id="A0AAF0EZL9"/>
<evidence type="ECO:0000256" key="6">
    <source>
        <dbReference type="ARBA" id="ARBA00022917"/>
    </source>
</evidence>
<dbReference type="Proteomes" id="UP001217754">
    <property type="component" value="Chromosome 5"/>
</dbReference>
<dbReference type="Gene3D" id="2.40.50.140">
    <property type="entry name" value="Nucleic acid-binding proteins"/>
    <property type="match status" value="1"/>
</dbReference>
<dbReference type="InterPro" id="IPR045864">
    <property type="entry name" value="aa-tRNA-synth_II/BPL/LPL"/>
</dbReference>
<dbReference type="GO" id="GO:0004816">
    <property type="term" value="F:asparagine-tRNA ligase activity"/>
    <property type="evidence" value="ECO:0007669"/>
    <property type="project" value="UniProtKB-EC"/>
</dbReference>
<name>A0AAF0EZL9_9BASI</name>
<organism evidence="9 10">
    <name type="scientific">Malassezia japonica</name>
    <dbReference type="NCBI Taxonomy" id="223818"/>
    <lineage>
        <taxon>Eukaryota</taxon>
        <taxon>Fungi</taxon>
        <taxon>Dikarya</taxon>
        <taxon>Basidiomycota</taxon>
        <taxon>Ustilaginomycotina</taxon>
        <taxon>Malasseziomycetes</taxon>
        <taxon>Malasseziales</taxon>
        <taxon>Malasseziaceae</taxon>
        <taxon>Malassezia</taxon>
    </lineage>
</organism>
<dbReference type="PRINTS" id="PR01042">
    <property type="entry name" value="TRNASYNTHASP"/>
</dbReference>
<keyword evidence="10" id="KW-1185">Reference proteome</keyword>
<evidence type="ECO:0000256" key="1">
    <source>
        <dbReference type="ARBA" id="ARBA00008226"/>
    </source>
</evidence>
<evidence type="ECO:0000256" key="5">
    <source>
        <dbReference type="ARBA" id="ARBA00022840"/>
    </source>
</evidence>
<protein>
    <recommendedName>
        <fullName evidence="2">asparagine--tRNA ligase</fullName>
        <ecNumber evidence="2">6.1.1.22</ecNumber>
    </recommendedName>
</protein>
<reference evidence="9" key="1">
    <citation type="submission" date="2023-03" db="EMBL/GenBank/DDBJ databases">
        <title>Mating type loci evolution in Malassezia.</title>
        <authorList>
            <person name="Coelho M.A."/>
        </authorList>
    </citation>
    <scope>NUCLEOTIDE SEQUENCE</scope>
    <source>
        <strain evidence="9">CBS 9431</strain>
    </source>
</reference>
<sequence>MLRWAAVAVRPKRQARALHTLAPSLSKLVHDAEASAKKDAALDQPVQADAWVATMRRQKTRTFLELTDGTMGGGATLQAMLVGDAPGMAPGIAVHLQGRMKAGRGKKQSQQVEMHVDAYDILAESELATYPLAHLMHRAESGDAVHAQAADIVRRESHFKARTAHYGALSRTRARMERAMDAWFAKEDFTKMYPPILTSSDCEGGGEIFRVVSDTDVNPTKATTPESLTAFWSGSGAYLSVSAQLHLEAYALGLSRVYCLCPAFRAEGSATNRHLAEFWMMEAELCWVPKGPQGLEMVMQGLEETTKMMVRAAVGLDGNDRQAERAKHDMDLLLNEDSAAVLHKQAGLDTQWPRITYTDAVAKLRAHTAQEPGAFEEEAVWGNSLRSEHERWLAAEAGTPLFVTDYPTGLKPFYMRKNETPVRLTDALAPGCDGKEGVTVACFDLLVPQIGELAGGSLREEREDVLRVRMQEHGMDPDASSFAWYTKDLRRYGGAPHGGYGLGMERLLSWVTHIDNVRDIVGFPRVKGPLRY</sequence>
<dbReference type="NCBIfam" id="TIGR00457">
    <property type="entry name" value="asnS"/>
    <property type="match status" value="1"/>
</dbReference>
<proteinExistence type="inferred from homology"/>
<dbReference type="InterPro" id="IPR002312">
    <property type="entry name" value="Asp/Asn-tRNA-synth_IIb"/>
</dbReference>
<evidence type="ECO:0000256" key="7">
    <source>
        <dbReference type="ARBA" id="ARBA00023146"/>
    </source>
</evidence>
<keyword evidence="7" id="KW-0030">Aminoacyl-tRNA synthetase</keyword>
<dbReference type="EC" id="6.1.1.22" evidence="2"/>
<dbReference type="GO" id="GO:0006421">
    <property type="term" value="P:asparaginyl-tRNA aminoacylation"/>
    <property type="evidence" value="ECO:0007669"/>
    <property type="project" value="InterPro"/>
</dbReference>
<accession>A0AAF0EZL9</accession>
<dbReference type="Pfam" id="PF00152">
    <property type="entry name" value="tRNA-synt_2"/>
    <property type="match status" value="1"/>
</dbReference>
<keyword evidence="4" id="KW-0547">Nucleotide-binding</keyword>
<dbReference type="RefSeq" id="XP_060122935.1">
    <property type="nucleotide sequence ID" value="XM_060266952.1"/>
</dbReference>
<evidence type="ECO:0000259" key="8">
    <source>
        <dbReference type="PROSITE" id="PS50862"/>
    </source>
</evidence>
<comment type="similarity">
    <text evidence="1">Belongs to the class-II aminoacyl-tRNA synthetase family.</text>
</comment>
<gene>
    <name evidence="9" type="primary">SLM5_1</name>
    <name evidence="9" type="ORF">MJAP1_003020</name>
</gene>
<dbReference type="InterPro" id="IPR004522">
    <property type="entry name" value="Asn-tRNA-ligase"/>
</dbReference>
<dbReference type="Gene3D" id="3.30.930.10">
    <property type="entry name" value="Bira Bifunctional Protein, Domain 2"/>
    <property type="match status" value="1"/>
</dbReference>
<feature type="domain" description="Aminoacyl-transfer RNA synthetases class-II family profile" evidence="8">
    <location>
        <begin position="256"/>
        <end position="524"/>
    </location>
</feature>
<dbReference type="InterPro" id="IPR004364">
    <property type="entry name" value="Aa-tRNA-synt_II"/>
</dbReference>